<dbReference type="PANTHER" id="PTHR18964:SF175">
    <property type="entry name" value="N-ACETYLGLUCOSAMINE REPRESSOR"/>
    <property type="match status" value="1"/>
</dbReference>
<dbReference type="SUPFAM" id="SSF53067">
    <property type="entry name" value="Actin-like ATPase domain"/>
    <property type="match status" value="1"/>
</dbReference>
<evidence type="ECO:0000313" key="4">
    <source>
        <dbReference type="Proteomes" id="UP000028006"/>
    </source>
</evidence>
<dbReference type="InterPro" id="IPR049874">
    <property type="entry name" value="ROK_cs"/>
</dbReference>
<comment type="similarity">
    <text evidence="1">Belongs to the ROK (NagC/XylR) family.</text>
</comment>
<name>A0A081N0T9_9GAMM</name>
<dbReference type="InterPro" id="IPR000600">
    <property type="entry name" value="ROK"/>
</dbReference>
<dbReference type="InterPro" id="IPR043129">
    <property type="entry name" value="ATPase_NBD"/>
</dbReference>
<sequence>MTNMIANMDFVKQRNITAVYKTIVNANGISRVQIARECNLAGGSVTRITKFLVEQGLVHEVDRQQSERGRKATSLSPKMEVLQILAARAGRKHIHIGLCDINGNLLAKQSTPIQKLNQDDLGRQIITELLDFQTKHAEQINRIAGIGLTLPGVVDAADGIIKFTPHIDVQDWPLAQQVSDATGIPCYLGNSIASMTLAEHQFGAAKGSDNNLYVRVHNGVGLGMILDGKLYEGKNQPVGEIGHIQVNPLGKRCYCGNFGCLETELSNKAIENHYSDAVAKGLSETLGADARINDICNAAEHGNIMAQKLLSQAAGQLGHVLSGCVNLLRPECIVFDGEMFNASVVLPAIEHCLNTQTISVGSSRSVSLKVSRLGGNQWLGGFALVRRALLERGLLMKVVA</sequence>
<gene>
    <name evidence="3" type="ORF">GZ77_23580</name>
</gene>
<comment type="caution">
    <text evidence="3">The sequence shown here is derived from an EMBL/GenBank/DDBJ whole genome shotgun (WGS) entry which is preliminary data.</text>
</comment>
<proteinExistence type="inferred from homology"/>
<evidence type="ECO:0000256" key="1">
    <source>
        <dbReference type="ARBA" id="ARBA00006479"/>
    </source>
</evidence>
<protein>
    <recommendedName>
        <fullName evidence="5">Transcriptional regulator</fullName>
    </recommendedName>
</protein>
<dbReference type="GO" id="GO:0006355">
    <property type="term" value="P:regulation of DNA-templated transcription"/>
    <property type="evidence" value="ECO:0007669"/>
    <property type="project" value="TreeGrafter"/>
</dbReference>
<evidence type="ECO:0000313" key="3">
    <source>
        <dbReference type="EMBL" id="KEQ12062.1"/>
    </source>
</evidence>
<dbReference type="InterPro" id="IPR036390">
    <property type="entry name" value="WH_DNA-bd_sf"/>
</dbReference>
<evidence type="ECO:0008006" key="5">
    <source>
        <dbReference type="Google" id="ProtNLM"/>
    </source>
</evidence>
<dbReference type="EMBL" id="JOKG01000005">
    <property type="protein sequence ID" value="KEQ12062.1"/>
    <property type="molecule type" value="Genomic_DNA"/>
</dbReference>
<evidence type="ECO:0000256" key="2">
    <source>
        <dbReference type="ARBA" id="ARBA00023277"/>
    </source>
</evidence>
<dbReference type="PANTHER" id="PTHR18964">
    <property type="entry name" value="ROK (REPRESSOR, ORF, KINASE) FAMILY"/>
    <property type="match status" value="1"/>
</dbReference>
<dbReference type="Proteomes" id="UP000028006">
    <property type="component" value="Unassembled WGS sequence"/>
</dbReference>
<dbReference type="Gene3D" id="3.30.420.40">
    <property type="match status" value="2"/>
</dbReference>
<dbReference type="InterPro" id="IPR036388">
    <property type="entry name" value="WH-like_DNA-bd_sf"/>
</dbReference>
<organism evidence="3 4">
    <name type="scientific">Endozoicomonas montiporae</name>
    <dbReference type="NCBI Taxonomy" id="1027273"/>
    <lineage>
        <taxon>Bacteria</taxon>
        <taxon>Pseudomonadati</taxon>
        <taxon>Pseudomonadota</taxon>
        <taxon>Gammaproteobacteria</taxon>
        <taxon>Oceanospirillales</taxon>
        <taxon>Endozoicomonadaceae</taxon>
        <taxon>Endozoicomonas</taxon>
    </lineage>
</organism>
<dbReference type="AlphaFoldDB" id="A0A081N0T9"/>
<reference evidence="3 4" key="1">
    <citation type="submission" date="2014-06" db="EMBL/GenBank/DDBJ databases">
        <title>Whole Genome Sequences of Three Symbiotic Endozoicomonas Bacteria.</title>
        <authorList>
            <person name="Neave M.J."/>
            <person name="Apprill A."/>
            <person name="Voolstra C.R."/>
        </authorList>
    </citation>
    <scope>NUCLEOTIDE SEQUENCE [LARGE SCALE GENOMIC DNA]</scope>
    <source>
        <strain evidence="3 4">LMG 24815</strain>
    </source>
</reference>
<dbReference type="Gene3D" id="1.10.10.10">
    <property type="entry name" value="Winged helix-like DNA-binding domain superfamily/Winged helix DNA-binding domain"/>
    <property type="match status" value="1"/>
</dbReference>
<keyword evidence="2" id="KW-0119">Carbohydrate metabolism</keyword>
<keyword evidence="4" id="KW-1185">Reference proteome</keyword>
<dbReference type="SUPFAM" id="SSF46785">
    <property type="entry name" value="Winged helix' DNA-binding domain"/>
    <property type="match status" value="1"/>
</dbReference>
<dbReference type="PROSITE" id="PS01125">
    <property type="entry name" value="ROK"/>
    <property type="match status" value="1"/>
</dbReference>
<dbReference type="eggNOG" id="COG1940">
    <property type="taxonomic scope" value="Bacteria"/>
</dbReference>
<dbReference type="GO" id="GO:0003677">
    <property type="term" value="F:DNA binding"/>
    <property type="evidence" value="ECO:0007669"/>
    <property type="project" value="TreeGrafter"/>
</dbReference>
<dbReference type="Pfam" id="PF00480">
    <property type="entry name" value="ROK"/>
    <property type="match status" value="1"/>
</dbReference>
<accession>A0A081N0T9</accession>